<dbReference type="GO" id="GO:0051537">
    <property type="term" value="F:2 iron, 2 sulfur cluster binding"/>
    <property type="evidence" value="ECO:0007669"/>
    <property type="project" value="UniProtKB-KW"/>
</dbReference>
<gene>
    <name evidence="15" type="primary">nagAa</name>
    <name evidence="15" type="ORF">ROA7450_02826</name>
</gene>
<dbReference type="GO" id="GO:0051213">
    <property type="term" value="F:dioxygenase activity"/>
    <property type="evidence" value="ECO:0007669"/>
    <property type="project" value="UniProtKB-KW"/>
</dbReference>
<keyword evidence="4 13" id="KW-0812">Transmembrane</keyword>
<keyword evidence="3" id="KW-0285">Flavoprotein</keyword>
<evidence type="ECO:0000256" key="11">
    <source>
        <dbReference type="ARBA" id="ARBA00023014"/>
    </source>
</evidence>
<feature type="domain" description="FAD-binding FR-type" evidence="14">
    <location>
        <begin position="187"/>
        <end position="288"/>
    </location>
</feature>
<dbReference type="InterPro" id="IPR050415">
    <property type="entry name" value="MRET"/>
</dbReference>
<dbReference type="Pfam" id="PF01794">
    <property type="entry name" value="Ferric_reduct"/>
    <property type="match status" value="1"/>
</dbReference>
<keyword evidence="8 13" id="KW-1133">Transmembrane helix</keyword>
<dbReference type="Pfam" id="PF00175">
    <property type="entry name" value="NAD_binding_1"/>
    <property type="match status" value="1"/>
</dbReference>
<evidence type="ECO:0000256" key="12">
    <source>
        <dbReference type="ARBA" id="ARBA00023136"/>
    </source>
</evidence>
<dbReference type="GO" id="GO:0016020">
    <property type="term" value="C:membrane"/>
    <property type="evidence" value="ECO:0007669"/>
    <property type="project" value="UniProtKB-SubCell"/>
</dbReference>
<dbReference type="CDD" id="cd06198">
    <property type="entry name" value="FNR_like_3"/>
    <property type="match status" value="1"/>
</dbReference>
<dbReference type="PANTHER" id="PTHR47354:SF8">
    <property type="entry name" value="1,2-PHENYLACETYL-COA EPOXIDASE, SUBUNIT E"/>
    <property type="match status" value="1"/>
</dbReference>
<dbReference type="InterPro" id="IPR017927">
    <property type="entry name" value="FAD-bd_FR_type"/>
</dbReference>
<comment type="subcellular location">
    <subcellularLocation>
        <location evidence="2">Membrane</location>
        <topology evidence="2">Multi-pass membrane protein</topology>
    </subcellularLocation>
</comment>
<feature type="transmembrane region" description="Helical" evidence="13">
    <location>
        <begin position="112"/>
        <end position="133"/>
    </location>
</feature>
<evidence type="ECO:0000256" key="6">
    <source>
        <dbReference type="ARBA" id="ARBA00022723"/>
    </source>
</evidence>
<dbReference type="EMBL" id="FWFX01000009">
    <property type="protein sequence ID" value="SLN54929.1"/>
    <property type="molecule type" value="Genomic_DNA"/>
</dbReference>
<proteinExistence type="predicted"/>
<keyword evidence="16" id="KW-1185">Reference proteome</keyword>
<dbReference type="SUPFAM" id="SSF52343">
    <property type="entry name" value="Ferredoxin reductase-like, C-terminal NADP-linked domain"/>
    <property type="match status" value="1"/>
</dbReference>
<keyword evidence="7" id="KW-0274">FAD</keyword>
<keyword evidence="6" id="KW-0479">Metal-binding</keyword>
<protein>
    <submittedName>
        <fullName evidence="15">Ferredoxin--NAD(P)(+) reductase (Naphthalene dioxygenase/salicylate 5-hydroxylase ferredoxin-specific)</fullName>
        <ecNumber evidence="15">1.18.1.7</ecNumber>
    </submittedName>
</protein>
<dbReference type="InterPro" id="IPR017938">
    <property type="entry name" value="Riboflavin_synthase-like_b-brl"/>
</dbReference>
<evidence type="ECO:0000259" key="14">
    <source>
        <dbReference type="PROSITE" id="PS51384"/>
    </source>
</evidence>
<dbReference type="GO" id="GO:0050660">
    <property type="term" value="F:flavin adenine dinucleotide binding"/>
    <property type="evidence" value="ECO:0007669"/>
    <property type="project" value="TreeGrafter"/>
</dbReference>
<evidence type="ECO:0000256" key="8">
    <source>
        <dbReference type="ARBA" id="ARBA00022989"/>
    </source>
</evidence>
<keyword evidence="5" id="KW-0001">2Fe-2S</keyword>
<evidence type="ECO:0000313" key="16">
    <source>
        <dbReference type="Proteomes" id="UP000193061"/>
    </source>
</evidence>
<dbReference type="EC" id="1.18.1.7" evidence="15"/>
<keyword evidence="11" id="KW-0411">Iron-sulfur</keyword>
<keyword evidence="9 15" id="KW-0560">Oxidoreductase</keyword>
<dbReference type="PANTHER" id="PTHR47354">
    <property type="entry name" value="NADH OXIDOREDUCTASE HCR"/>
    <property type="match status" value="1"/>
</dbReference>
<dbReference type="InterPro" id="IPR039261">
    <property type="entry name" value="FNR_nucleotide-bd"/>
</dbReference>
<evidence type="ECO:0000256" key="3">
    <source>
        <dbReference type="ARBA" id="ARBA00022630"/>
    </source>
</evidence>
<keyword evidence="15" id="KW-0223">Dioxygenase</keyword>
<dbReference type="Gene3D" id="3.40.50.80">
    <property type="entry name" value="Nucleotide-binding domain of ferredoxin-NADP reductase (FNR) module"/>
    <property type="match status" value="1"/>
</dbReference>
<evidence type="ECO:0000256" key="4">
    <source>
        <dbReference type="ARBA" id="ARBA00022692"/>
    </source>
</evidence>
<dbReference type="SUPFAM" id="SSF63380">
    <property type="entry name" value="Riboflavin synthase domain-like"/>
    <property type="match status" value="1"/>
</dbReference>
<feature type="transmembrane region" description="Helical" evidence="13">
    <location>
        <begin position="68"/>
        <end position="86"/>
    </location>
</feature>
<reference evidence="15 16" key="1">
    <citation type="submission" date="2017-03" db="EMBL/GenBank/DDBJ databases">
        <authorList>
            <person name="Afonso C.L."/>
            <person name="Miller P.J."/>
            <person name="Scott M.A."/>
            <person name="Spackman E."/>
            <person name="Goraichik I."/>
            <person name="Dimitrov K.M."/>
            <person name="Suarez D.L."/>
            <person name="Swayne D.E."/>
        </authorList>
    </citation>
    <scope>NUCLEOTIDE SEQUENCE [LARGE SCALE GENOMIC DNA]</scope>
    <source>
        <strain evidence="15 16">CECT 7450</strain>
    </source>
</reference>
<keyword evidence="10" id="KW-0408">Iron</keyword>
<dbReference type="Proteomes" id="UP000193061">
    <property type="component" value="Unassembled WGS sequence"/>
</dbReference>
<dbReference type="InterPro" id="IPR001433">
    <property type="entry name" value="OxRdtase_FAD/NAD-bd"/>
</dbReference>
<evidence type="ECO:0000256" key="7">
    <source>
        <dbReference type="ARBA" id="ARBA00022827"/>
    </source>
</evidence>
<accession>A0A1X6ZLQ9</accession>
<dbReference type="AlphaFoldDB" id="A0A1X6ZLQ9"/>
<evidence type="ECO:0000256" key="10">
    <source>
        <dbReference type="ARBA" id="ARBA00023004"/>
    </source>
</evidence>
<comment type="cofactor">
    <cofactor evidence="1">
        <name>FAD</name>
        <dbReference type="ChEBI" id="CHEBI:57692"/>
    </cofactor>
</comment>
<dbReference type="GO" id="GO:0046872">
    <property type="term" value="F:metal ion binding"/>
    <property type="evidence" value="ECO:0007669"/>
    <property type="project" value="UniProtKB-KW"/>
</dbReference>
<feature type="transmembrane region" description="Helical" evidence="13">
    <location>
        <begin position="29"/>
        <end position="47"/>
    </location>
</feature>
<sequence>MNPIGICIIAGTTLFPAYQLFMLPNVSDQIALFSQCLGLAALVLMAWGQILATRLPGIEFMFGGLDRVYILHKWAGIAAMVAILLHDTIDAEMRDLGRETVLTEIAETLGEISLYGLLVLVVISVATFIPYHLWKWSHKAMGALFAAASFHFFFIMKPFATSDPAGLYTGAFCLAGFLAYVWTLLPEEVRPSRAYRISNLEQTGGATAITMVPDAAGLRPAPGQFGIFSFVGSGHGEPHPYSFSKTSSDGTLRVTVKPLGDFTTRLGHILETGQVVRVQGPFGRFRLSGKSPEVWIAGGIGITPFLTWATSLKADADPVHLFYCVRTRNDAVHLSEIEEIAKSKPNLSLHVIVSAEGNRLTADGIAKVVGADLSGVKASFCGPVSLRRVLQKDLLRYGVTPRRFHYEEFEFRTGIGLKRLAQWLVGKSWGAAPHIVNIKSE</sequence>
<dbReference type="InterPro" id="IPR013130">
    <property type="entry name" value="Fe3_Rdtase_TM_dom"/>
</dbReference>
<evidence type="ECO:0000256" key="13">
    <source>
        <dbReference type="SAM" id="Phobius"/>
    </source>
</evidence>
<dbReference type="Gene3D" id="2.40.30.10">
    <property type="entry name" value="Translation factors"/>
    <property type="match status" value="1"/>
</dbReference>
<organism evidence="15 16">
    <name type="scientific">Roseovarius albus</name>
    <dbReference type="NCBI Taxonomy" id="1247867"/>
    <lineage>
        <taxon>Bacteria</taxon>
        <taxon>Pseudomonadati</taxon>
        <taxon>Pseudomonadota</taxon>
        <taxon>Alphaproteobacteria</taxon>
        <taxon>Rhodobacterales</taxon>
        <taxon>Roseobacteraceae</taxon>
        <taxon>Roseovarius</taxon>
    </lineage>
</organism>
<evidence type="ECO:0000256" key="5">
    <source>
        <dbReference type="ARBA" id="ARBA00022714"/>
    </source>
</evidence>
<evidence type="ECO:0000256" key="1">
    <source>
        <dbReference type="ARBA" id="ARBA00001974"/>
    </source>
</evidence>
<evidence type="ECO:0000256" key="9">
    <source>
        <dbReference type="ARBA" id="ARBA00023002"/>
    </source>
</evidence>
<name>A0A1X6ZLQ9_9RHOB</name>
<keyword evidence="12 13" id="KW-0472">Membrane</keyword>
<feature type="transmembrane region" description="Helical" evidence="13">
    <location>
        <begin position="165"/>
        <end position="185"/>
    </location>
</feature>
<evidence type="ECO:0000256" key="2">
    <source>
        <dbReference type="ARBA" id="ARBA00004141"/>
    </source>
</evidence>
<evidence type="ECO:0000313" key="15">
    <source>
        <dbReference type="EMBL" id="SLN54929.1"/>
    </source>
</evidence>
<dbReference type="PROSITE" id="PS51384">
    <property type="entry name" value="FAD_FR"/>
    <property type="match status" value="1"/>
</dbReference>